<dbReference type="Pfam" id="PF02353">
    <property type="entry name" value="CMAS"/>
    <property type="match status" value="1"/>
</dbReference>
<keyword evidence="2" id="KW-0285">Flavoprotein</keyword>
<feature type="compositionally biased region" description="Low complexity" evidence="4">
    <location>
        <begin position="1715"/>
        <end position="1727"/>
    </location>
</feature>
<dbReference type="Proteomes" id="UP000614334">
    <property type="component" value="Unassembled WGS sequence"/>
</dbReference>
<comment type="cofactor">
    <cofactor evidence="1">
        <name>FAD</name>
        <dbReference type="ChEBI" id="CHEBI:57692"/>
    </cofactor>
</comment>
<dbReference type="Gene3D" id="3.30.410.10">
    <property type="entry name" value="Cholesterol Oxidase, domain 2"/>
    <property type="match status" value="1"/>
</dbReference>
<feature type="compositionally biased region" description="Polar residues" evidence="4">
    <location>
        <begin position="1924"/>
        <end position="1950"/>
    </location>
</feature>
<dbReference type="SUPFAM" id="SSF53335">
    <property type="entry name" value="S-adenosyl-L-methionine-dependent methyltransferases"/>
    <property type="match status" value="1"/>
</dbReference>
<dbReference type="EMBL" id="JACYCF010000003">
    <property type="protein sequence ID" value="KAF8758282.1"/>
    <property type="molecule type" value="Genomic_DNA"/>
</dbReference>
<evidence type="ECO:0000256" key="4">
    <source>
        <dbReference type="SAM" id="MobiDB-lite"/>
    </source>
</evidence>
<dbReference type="CDD" id="cd02440">
    <property type="entry name" value="AdoMet_MTases"/>
    <property type="match status" value="1"/>
</dbReference>
<dbReference type="Gene3D" id="2.40.40.10">
    <property type="entry name" value="RlpA-like domain"/>
    <property type="match status" value="1"/>
</dbReference>
<dbReference type="InterPro" id="IPR036188">
    <property type="entry name" value="FAD/NAD-bd_sf"/>
</dbReference>
<dbReference type="Gene3D" id="3.50.50.60">
    <property type="entry name" value="FAD/NAD(P)-binding domain"/>
    <property type="match status" value="1"/>
</dbReference>
<dbReference type="GO" id="GO:0050660">
    <property type="term" value="F:flavin adenine dinucleotide binding"/>
    <property type="evidence" value="ECO:0007669"/>
    <property type="project" value="InterPro"/>
</dbReference>
<evidence type="ECO:0000259" key="8">
    <source>
        <dbReference type="Pfam" id="PF05199"/>
    </source>
</evidence>
<feature type="compositionally biased region" description="Polar residues" evidence="4">
    <location>
        <begin position="1959"/>
        <end position="1970"/>
    </location>
</feature>
<dbReference type="SUPFAM" id="SSF50685">
    <property type="entry name" value="Barwin-like endoglucanases"/>
    <property type="match status" value="1"/>
</dbReference>
<feature type="region of interest" description="Disordered" evidence="4">
    <location>
        <begin position="1529"/>
        <end position="1623"/>
    </location>
</feature>
<proteinExistence type="predicted"/>
<protein>
    <submittedName>
        <fullName evidence="9">Cellobiose dehydrogenase</fullName>
    </submittedName>
</protein>
<dbReference type="PANTHER" id="PTHR47190:SF2">
    <property type="entry name" value="CELLOBIOSE DEHYDROGENASE (AFU_ORTHOLOGUE AFUA_2G17620)"/>
    <property type="match status" value="1"/>
</dbReference>
<dbReference type="Pfam" id="PF00890">
    <property type="entry name" value="FAD_binding_2"/>
    <property type="match status" value="1"/>
</dbReference>
<feature type="domain" description="FAD-dependent oxidoreductase 2 FAD-binding" evidence="7">
    <location>
        <begin position="32"/>
        <end position="74"/>
    </location>
</feature>
<feature type="compositionally biased region" description="Polar residues" evidence="4">
    <location>
        <begin position="1531"/>
        <end position="1540"/>
    </location>
</feature>
<sequence>MNKLFLYTIDFLVLCGLSFASALHKQNEASFDYIVVGSGPAGIVVADRLSEAGKKVLLIERGGPSIAATGGTDTPPWPYPTNLTRFDIPGAFESFYDITAGIPYFWCRDLPALGGCIIGGGAAINSMLYWYPQDEDFATSNNWPVGFQNIAPYVSKLHNRLPSTDVPSPDGKRYLTQVYDVFKGVLDAQGYQSITINNQRNKKDKIYGYSAFSSQRGTRTGPMGTYLQTALARPNFKLLAYTKALAVARNGSTITGVHTNNTEVGNNGLIYVNPKGGRVILSAGSFGSARLLFQSGIGPADSLANVEATPESAPYLPPRSTYLDLPVGYNLQDNPSVSLVFSHPSVNAYQNFRPVWFNPNLTDAKQYVESQSGVLAQTSPRINWWKKYVGSDSKVRWMQGTASPGNPASCCNPGPGVNNETLIWVTLYLGRGIASSGRASINNQTRVTLTTTPWLTDPIDREVLITATKDVISTYQKVPGLELRYPNLNSTTIEDLVSTTVGGSNHWIGSTRTGTNSSTSVVDANLKVWGTNNLFVVDAGVFPGMPVGNPTASIMVMAEMAAAKLLKVINEAKNDTISIGCVIPPISIPTVTMSEQLLKTASTHNASLVGMIDSAFGRVMDVVASVGWTPLARLAESGVVALMQKITVGHLRVLTESHIYNFPPHGSEGIQDGPSAELRVVKDSFWIRLVTMSDLGFAEAFMYGDVECDDLVTLFKIFLLNRENLVEMKSAIASLLFTLPQRLTSIRFLNTLSNSRSNISAHYDISNQMFEAFLSRDMTYSCAIFPTLDADMAIVEKGERLLENGVVVKGLGNGDFHGIGDQLYQAQMIKLEHLVKKLKIPETSDKVIRILEIGSGWGALAILLTQKYPFVEVDSLTLSSEQKSLAEERIRAAGVESRVRIWLMDYRCVPESWSGIFDRFVSIEMIEAVGREFLKEYWAIVERCMKPENSVGVVQVITIPEPRVGVQDTNGIFARLISFGNGIPGEVFPGGHLPTVTALVDTLAQGGKNKLIIDSISNIGPHYARTLREWRRRFLARFDSDIIPSLKREYPDVFDESPRGRQEIEVFKRKWVYYYCYCEVGFTTRTLGDHIITFVREGFEGYGCDSLLRPLFSHPILYFQSSAMKGFFAVAALTVLSALGGASASSYHEKRIDHYGQATWFNPVSGNDGCGYQVPSGVPAVHVSPTYWRNGQNCGQWVQLNINGKQSYGVVTGECKTCQAENIDTSPNLFSDFGHTDIGILTCKWKFMKKDWEPKELPECETAHQVTRPLSRPPMSATPMQVPLIPFLTLQSLLFSGVPHAWPLEMFCAQVLEIPELSEAPVRVVCSRHCSIVAPNRTSSRCSGVGVLLNKPKPAMDTVKASTNVETLREQCEPRDSFLYNHNERPPEILKLKNIAEMCRYYTGHSGEYSLLGANCRWVCYVLLECLRESRPCYGGTWLPSGTDRPTADVRAAQLAKSHYLKDKHSACCGRQYLVYPNLGSLAKTTMGWTSIAIANSSQTISNQSPQCTAEQDVLYRTRSLPESVVPPATFNLTTNSGSDPGTGIGLVTSLRENSPGATVSKNSALSNSTPSRSEPGTQNPIDRNATQIPQPLSASNNIANPPEHQHTTTPPAKNVVSQSSGDVSVTSHCSGCQCAGHAHSQIMSSTPQNGPEPHSSIPDSKAGNALDLSSRVSSMNIGSDTSALRAGYGQSTTDECTSATRGPSSTNAPTIPRCSGCGSQGSISSHPLPPPSISGPAVPGPVRNSFHSVHSMPSERIHPGIHQRAVQYATSPNPTQRNGEVSMNAQCSSRHAQCSPRADLRNNSSSSPAPRMARIPDGANRFDTHGQHYPQHPCSTSVLSSANGPTCCTVHQHRASSSISGCTSHDHQDMVDARECHHIHNCSPTVVSAPSRPVSRNHPSYIRAPSHSSREVPPTPTHHVAQGSYQGYIFSNSRNNTGDSQLTSGSYSRGPNPPFPRNSANRSSHQYSQAPHTHPHALPLPLECNANILGDHYRSAPPTGSLESWVPINEPMDINISAQYGVQPALSNPVQPSPLPNPLAHTNFGYTLTQRPGATFQESYMPNEVPVNSHPWLEQPTRRRWTQEVWASQGLGLPMRTDSPAPIEHNQTEGAYSLAPVSPGVPMPDHHNYTQFWDIGNSVPEPDPSIPLAVGHIA</sequence>
<reference evidence="9" key="1">
    <citation type="submission" date="2020-09" db="EMBL/GenBank/DDBJ databases">
        <title>Comparative genome analyses of four rice-infecting Rhizoctonia solani isolates reveal extensive enrichment of homogalacturonan modification genes.</title>
        <authorList>
            <person name="Lee D.-Y."/>
            <person name="Jeon J."/>
            <person name="Kim K.-T."/>
            <person name="Cheong K."/>
            <person name="Song H."/>
            <person name="Choi G."/>
            <person name="Ko J."/>
            <person name="Opiyo S.O."/>
            <person name="Zuo S."/>
            <person name="Madhav S."/>
            <person name="Lee Y.-H."/>
            <person name="Wang G.-L."/>
        </authorList>
    </citation>
    <scope>NUCLEOTIDE SEQUENCE</scope>
    <source>
        <strain evidence="9">AG1-IA B2</strain>
    </source>
</reference>
<feature type="domain" description="Glucose-methanol-choline oxidoreductase N-terminal" evidence="6">
    <location>
        <begin position="114"/>
        <end position="335"/>
    </location>
</feature>
<feature type="domain" description="Glucose-methanol-choline oxidoreductase C-terminal" evidence="8">
    <location>
        <begin position="443"/>
        <end position="558"/>
    </location>
</feature>
<dbReference type="InterPro" id="IPR007867">
    <property type="entry name" value="GMC_OxRtase_C"/>
</dbReference>
<name>A0A8H7II77_9AGAM</name>
<dbReference type="Pfam" id="PF00732">
    <property type="entry name" value="GMC_oxred_N"/>
    <property type="match status" value="1"/>
</dbReference>
<feature type="region of interest" description="Disordered" evidence="4">
    <location>
        <begin position="1888"/>
        <end position="1979"/>
    </location>
</feature>
<evidence type="ECO:0000313" key="10">
    <source>
        <dbReference type="Proteomes" id="UP000614334"/>
    </source>
</evidence>
<gene>
    <name evidence="9" type="ORF">RHS01_02946</name>
</gene>
<feature type="compositionally biased region" description="Polar residues" evidence="4">
    <location>
        <begin position="1608"/>
        <end position="1623"/>
    </location>
</feature>
<dbReference type="Pfam" id="PF05199">
    <property type="entry name" value="GMC_oxred_C"/>
    <property type="match status" value="1"/>
</dbReference>
<feature type="compositionally biased region" description="Polar residues" evidence="4">
    <location>
        <begin position="1551"/>
        <end position="1600"/>
    </location>
</feature>
<dbReference type="InterPro" id="IPR000172">
    <property type="entry name" value="GMC_OxRdtase_N"/>
</dbReference>
<feature type="signal peptide" evidence="5">
    <location>
        <begin position="1"/>
        <end position="20"/>
    </location>
</feature>
<comment type="caution">
    <text evidence="9">The sequence shown here is derived from an EMBL/GenBank/DDBJ whole genome shotgun (WGS) entry which is preliminary data.</text>
</comment>
<feature type="region of interest" description="Disordered" evidence="4">
    <location>
        <begin position="1772"/>
        <end position="1813"/>
    </location>
</feature>
<accession>A0A8H7II77</accession>
<dbReference type="InterPro" id="IPR053208">
    <property type="entry name" value="GMC_Oxidoreductase_CD"/>
</dbReference>
<feature type="compositionally biased region" description="Polar residues" evidence="4">
    <location>
        <begin position="1772"/>
        <end position="1793"/>
    </location>
</feature>
<evidence type="ECO:0000256" key="3">
    <source>
        <dbReference type="ARBA" id="ARBA00023002"/>
    </source>
</evidence>
<evidence type="ECO:0000256" key="5">
    <source>
        <dbReference type="SAM" id="SignalP"/>
    </source>
</evidence>
<keyword evidence="5" id="KW-0732">Signal</keyword>
<feature type="chain" id="PRO_5034867651" evidence="5">
    <location>
        <begin position="21"/>
        <end position="2155"/>
    </location>
</feature>
<dbReference type="InterPro" id="IPR036908">
    <property type="entry name" value="RlpA-like_sf"/>
</dbReference>
<evidence type="ECO:0000256" key="1">
    <source>
        <dbReference type="ARBA" id="ARBA00001974"/>
    </source>
</evidence>
<dbReference type="InterPro" id="IPR003953">
    <property type="entry name" value="FAD-dep_OxRdtase_2_FAD-bd"/>
</dbReference>
<keyword evidence="3" id="KW-0560">Oxidoreductase</keyword>
<feature type="region of interest" description="Disordered" evidence="4">
    <location>
        <begin position="1684"/>
        <end position="1749"/>
    </location>
</feature>
<evidence type="ECO:0000259" key="6">
    <source>
        <dbReference type="Pfam" id="PF00732"/>
    </source>
</evidence>
<dbReference type="InterPro" id="IPR029063">
    <property type="entry name" value="SAM-dependent_MTases_sf"/>
</dbReference>
<evidence type="ECO:0000313" key="9">
    <source>
        <dbReference type="EMBL" id="KAF8758282.1"/>
    </source>
</evidence>
<dbReference type="SUPFAM" id="SSF54373">
    <property type="entry name" value="FAD-linked reductases, C-terminal domain"/>
    <property type="match status" value="1"/>
</dbReference>
<feature type="compositionally biased region" description="Polar residues" evidence="4">
    <location>
        <begin position="1690"/>
        <end position="1710"/>
    </location>
</feature>
<dbReference type="CDD" id="cd22191">
    <property type="entry name" value="DPBB_RlpA_EXP_N-like"/>
    <property type="match status" value="1"/>
</dbReference>
<dbReference type="Gene3D" id="3.40.50.150">
    <property type="entry name" value="Vaccinia Virus protein VP39"/>
    <property type="match status" value="1"/>
</dbReference>
<organism evidence="9 10">
    <name type="scientific">Rhizoctonia solani</name>
    <dbReference type="NCBI Taxonomy" id="456999"/>
    <lineage>
        <taxon>Eukaryota</taxon>
        <taxon>Fungi</taxon>
        <taxon>Dikarya</taxon>
        <taxon>Basidiomycota</taxon>
        <taxon>Agaricomycotina</taxon>
        <taxon>Agaricomycetes</taxon>
        <taxon>Cantharellales</taxon>
        <taxon>Ceratobasidiaceae</taxon>
        <taxon>Rhizoctonia</taxon>
    </lineage>
</organism>
<dbReference type="GO" id="GO:0016614">
    <property type="term" value="F:oxidoreductase activity, acting on CH-OH group of donors"/>
    <property type="evidence" value="ECO:0007669"/>
    <property type="project" value="InterPro"/>
</dbReference>
<dbReference type="SUPFAM" id="SSF51905">
    <property type="entry name" value="FAD/NAD(P)-binding domain"/>
    <property type="match status" value="1"/>
</dbReference>
<feature type="region of interest" description="Disordered" evidence="4">
    <location>
        <begin position="1642"/>
        <end position="1665"/>
    </location>
</feature>
<evidence type="ECO:0000256" key="2">
    <source>
        <dbReference type="ARBA" id="ARBA00022630"/>
    </source>
</evidence>
<evidence type="ECO:0000259" key="7">
    <source>
        <dbReference type="Pfam" id="PF00890"/>
    </source>
</evidence>
<dbReference type="PANTHER" id="PTHR47190">
    <property type="entry name" value="DEHYDROGENASE, PUTATIVE-RELATED"/>
    <property type="match status" value="1"/>
</dbReference>